<evidence type="ECO:0000256" key="2">
    <source>
        <dbReference type="ARBA" id="ARBA00022490"/>
    </source>
</evidence>
<evidence type="ECO:0000256" key="5">
    <source>
        <dbReference type="ARBA" id="ARBA00023125"/>
    </source>
</evidence>
<evidence type="ECO:0000256" key="7">
    <source>
        <dbReference type="HAMAP-Rule" id="MF_01008"/>
    </source>
</evidence>
<dbReference type="EMBL" id="PFDX01000003">
    <property type="protein sequence ID" value="PJE57764.1"/>
    <property type="molecule type" value="Genomic_DNA"/>
</dbReference>
<dbReference type="GO" id="GO:2000143">
    <property type="term" value="P:negative regulation of DNA-templated transcription initiation"/>
    <property type="evidence" value="ECO:0007669"/>
    <property type="project" value="TreeGrafter"/>
</dbReference>
<evidence type="ECO:0000256" key="3">
    <source>
        <dbReference type="ARBA" id="ARBA00022737"/>
    </source>
</evidence>
<evidence type="ECO:0000256" key="1">
    <source>
        <dbReference type="ARBA" id="ARBA00013860"/>
    </source>
</evidence>
<comment type="subcellular location">
    <subcellularLocation>
        <location evidence="7">Cytoplasm</location>
        <location evidence="7">Nucleoid</location>
    </subcellularLocation>
</comment>
<feature type="domain" description="SpoVT-AbrB" evidence="8">
    <location>
        <begin position="5"/>
        <end position="47"/>
    </location>
</feature>
<dbReference type="InterPro" id="IPR020603">
    <property type="entry name" value="MraZ_dom"/>
</dbReference>
<dbReference type="Proteomes" id="UP000231648">
    <property type="component" value="Unassembled WGS sequence"/>
</dbReference>
<accession>A0A2M8KCY9</accession>
<dbReference type="PANTHER" id="PTHR34701:SF1">
    <property type="entry name" value="TRANSCRIPTIONAL REGULATOR MRAZ"/>
    <property type="match status" value="1"/>
</dbReference>
<dbReference type="Pfam" id="PF02381">
    <property type="entry name" value="MraZ"/>
    <property type="match status" value="2"/>
</dbReference>
<keyword evidence="4 7" id="KW-0805">Transcription regulation</keyword>
<keyword evidence="9" id="KW-0132">Cell division</keyword>
<comment type="subunit">
    <text evidence="7">Forms oligomers.</text>
</comment>
<protein>
    <recommendedName>
        <fullName evidence="1 7">Transcriptional regulator MraZ</fullName>
    </recommendedName>
</protein>
<dbReference type="GO" id="GO:0000976">
    <property type="term" value="F:transcription cis-regulatory region binding"/>
    <property type="evidence" value="ECO:0007669"/>
    <property type="project" value="TreeGrafter"/>
</dbReference>
<feature type="domain" description="SpoVT-AbrB" evidence="8">
    <location>
        <begin position="76"/>
        <end position="119"/>
    </location>
</feature>
<evidence type="ECO:0000256" key="4">
    <source>
        <dbReference type="ARBA" id="ARBA00023015"/>
    </source>
</evidence>
<dbReference type="PROSITE" id="PS51740">
    <property type="entry name" value="SPOVT_ABRB"/>
    <property type="match status" value="2"/>
</dbReference>
<dbReference type="PANTHER" id="PTHR34701">
    <property type="entry name" value="TRANSCRIPTIONAL REGULATOR MRAZ"/>
    <property type="match status" value="1"/>
</dbReference>
<dbReference type="InterPro" id="IPR035644">
    <property type="entry name" value="MraZ_C"/>
</dbReference>
<dbReference type="AlphaFoldDB" id="A0A2M8KCY9"/>
<reference evidence="10" key="1">
    <citation type="submission" date="2017-09" db="EMBL/GenBank/DDBJ databases">
        <title>Depth-based differentiation of microbial function through sediment-hosted aquifers and enrichment of novel symbionts in the deep terrestrial subsurface.</title>
        <authorList>
            <person name="Probst A.J."/>
            <person name="Ladd B."/>
            <person name="Jarett J.K."/>
            <person name="Geller-Mcgrath D.E."/>
            <person name="Sieber C.M.K."/>
            <person name="Emerson J.B."/>
            <person name="Anantharaman K."/>
            <person name="Thomas B.C."/>
            <person name="Malmstrom R."/>
            <person name="Stieglmeier M."/>
            <person name="Klingl A."/>
            <person name="Woyke T."/>
            <person name="Ryan C.M."/>
            <person name="Banfield J.F."/>
        </authorList>
    </citation>
    <scope>NUCLEOTIDE SEQUENCE [LARGE SCALE GENOMIC DNA]</scope>
</reference>
<dbReference type="InterPro" id="IPR035642">
    <property type="entry name" value="MraZ_N"/>
</dbReference>
<dbReference type="SUPFAM" id="SSF89447">
    <property type="entry name" value="AbrB/MazE/MraZ-like"/>
    <property type="match status" value="1"/>
</dbReference>
<dbReference type="CDD" id="cd16321">
    <property type="entry name" value="MraZ_C"/>
    <property type="match status" value="1"/>
</dbReference>
<evidence type="ECO:0000256" key="6">
    <source>
        <dbReference type="ARBA" id="ARBA00023163"/>
    </source>
</evidence>
<dbReference type="GO" id="GO:0003700">
    <property type="term" value="F:DNA-binding transcription factor activity"/>
    <property type="evidence" value="ECO:0007669"/>
    <property type="project" value="UniProtKB-UniRule"/>
</dbReference>
<dbReference type="HAMAP" id="MF_01008">
    <property type="entry name" value="MraZ"/>
    <property type="match status" value="1"/>
</dbReference>
<dbReference type="InterPro" id="IPR007159">
    <property type="entry name" value="SpoVT-AbrB_dom"/>
</dbReference>
<sequence length="143" mass="16344">MLIGEYTHTIDAKKRLAIPAKIRRELGAKAVITRGLDNCLFVFPLKEWQKLVEKLSNLPIGQRDTRGFSRLMLAGASEADLDSLGRILVPDYLKNYAQLKKNVIIAGVYNRLEIWDKARWDTFKRQSEKEVDNMAERLGELGV</sequence>
<organism evidence="9 10">
    <name type="scientific">Candidatus Portnoybacteria bacterium CG10_big_fil_rev_8_21_14_0_10_38_18</name>
    <dbReference type="NCBI Taxonomy" id="1974813"/>
    <lineage>
        <taxon>Bacteria</taxon>
        <taxon>Candidatus Portnoyibacteriota</taxon>
    </lineage>
</organism>
<evidence type="ECO:0000313" key="10">
    <source>
        <dbReference type="Proteomes" id="UP000231648"/>
    </source>
</evidence>
<name>A0A2M8KCY9_9BACT</name>
<gene>
    <name evidence="7" type="primary">mraZ</name>
    <name evidence="9" type="ORF">COU82_00400</name>
</gene>
<dbReference type="Gene3D" id="3.40.1550.20">
    <property type="entry name" value="Transcriptional regulator MraZ domain"/>
    <property type="match status" value="1"/>
</dbReference>
<dbReference type="GO" id="GO:0009295">
    <property type="term" value="C:nucleoid"/>
    <property type="evidence" value="ECO:0007669"/>
    <property type="project" value="UniProtKB-SubCell"/>
</dbReference>
<dbReference type="InterPro" id="IPR003444">
    <property type="entry name" value="MraZ"/>
</dbReference>
<evidence type="ECO:0000313" key="9">
    <source>
        <dbReference type="EMBL" id="PJE57764.1"/>
    </source>
</evidence>
<dbReference type="GO" id="GO:0005737">
    <property type="term" value="C:cytoplasm"/>
    <property type="evidence" value="ECO:0007669"/>
    <property type="project" value="UniProtKB-UniRule"/>
</dbReference>
<keyword evidence="3" id="KW-0677">Repeat</keyword>
<dbReference type="InterPro" id="IPR037914">
    <property type="entry name" value="SpoVT-AbrB_sf"/>
</dbReference>
<dbReference type="InterPro" id="IPR038619">
    <property type="entry name" value="MraZ_sf"/>
</dbReference>
<keyword evidence="2 7" id="KW-0963">Cytoplasm</keyword>
<comment type="caution">
    <text evidence="9">The sequence shown here is derived from an EMBL/GenBank/DDBJ whole genome shotgun (WGS) entry which is preliminary data.</text>
</comment>
<keyword evidence="5 7" id="KW-0238">DNA-binding</keyword>
<proteinExistence type="inferred from homology"/>
<evidence type="ECO:0000259" key="8">
    <source>
        <dbReference type="PROSITE" id="PS51740"/>
    </source>
</evidence>
<keyword evidence="9" id="KW-0131">Cell cycle</keyword>
<comment type="similarity">
    <text evidence="7">Belongs to the MraZ family.</text>
</comment>
<keyword evidence="6 7" id="KW-0804">Transcription</keyword>
<dbReference type="GO" id="GO:0051301">
    <property type="term" value="P:cell division"/>
    <property type="evidence" value="ECO:0007669"/>
    <property type="project" value="UniProtKB-KW"/>
</dbReference>
<dbReference type="CDD" id="cd16320">
    <property type="entry name" value="MraZ_N"/>
    <property type="match status" value="1"/>
</dbReference>
<dbReference type="NCBIfam" id="TIGR00242">
    <property type="entry name" value="division/cell wall cluster transcriptional repressor MraZ"/>
    <property type="match status" value="1"/>
</dbReference>